<dbReference type="VEuPathDB" id="FungiDB:BD410DRAFT_779649"/>
<dbReference type="InterPro" id="IPR000467">
    <property type="entry name" value="G_patch_dom"/>
</dbReference>
<evidence type="ECO:0000313" key="3">
    <source>
        <dbReference type="EMBL" id="TDL29286.1"/>
    </source>
</evidence>
<dbReference type="SMART" id="SM00443">
    <property type="entry name" value="G_patch"/>
    <property type="match status" value="1"/>
</dbReference>
<evidence type="ECO:0000259" key="2">
    <source>
        <dbReference type="PROSITE" id="PS50174"/>
    </source>
</evidence>
<reference evidence="3 4" key="1">
    <citation type="submission" date="2018-06" db="EMBL/GenBank/DDBJ databases">
        <title>A transcriptomic atlas of mushroom development highlights an independent origin of complex multicellularity.</title>
        <authorList>
            <consortium name="DOE Joint Genome Institute"/>
            <person name="Krizsan K."/>
            <person name="Almasi E."/>
            <person name="Merenyi Z."/>
            <person name="Sahu N."/>
            <person name="Viragh M."/>
            <person name="Koszo T."/>
            <person name="Mondo S."/>
            <person name="Kiss B."/>
            <person name="Balint B."/>
            <person name="Kues U."/>
            <person name="Barry K."/>
            <person name="Hegedus J.C."/>
            <person name="Henrissat B."/>
            <person name="Johnson J."/>
            <person name="Lipzen A."/>
            <person name="Ohm R."/>
            <person name="Nagy I."/>
            <person name="Pangilinan J."/>
            <person name="Yan J."/>
            <person name="Xiong Y."/>
            <person name="Grigoriev I.V."/>
            <person name="Hibbett D.S."/>
            <person name="Nagy L.G."/>
        </authorList>
    </citation>
    <scope>NUCLEOTIDE SEQUENCE [LARGE SCALE GENOMIC DNA]</scope>
    <source>
        <strain evidence="3 4">SZMC22713</strain>
    </source>
</reference>
<feature type="compositionally biased region" description="Polar residues" evidence="1">
    <location>
        <begin position="17"/>
        <end position="27"/>
    </location>
</feature>
<dbReference type="InterPro" id="IPR039249">
    <property type="entry name" value="GPATCH11"/>
</dbReference>
<evidence type="ECO:0000256" key="1">
    <source>
        <dbReference type="SAM" id="MobiDB-lite"/>
    </source>
</evidence>
<evidence type="ECO:0000313" key="4">
    <source>
        <dbReference type="Proteomes" id="UP000294933"/>
    </source>
</evidence>
<dbReference type="Pfam" id="PF01585">
    <property type="entry name" value="G-patch"/>
    <property type="match status" value="1"/>
</dbReference>
<dbReference type="OrthoDB" id="786951at2759"/>
<dbReference type="PANTHER" id="PTHR21032:SF0">
    <property type="entry name" value="G PATCH DOMAIN-CONTAINING PROTEIN 11"/>
    <property type="match status" value="1"/>
</dbReference>
<keyword evidence="4" id="KW-1185">Reference proteome</keyword>
<dbReference type="EMBL" id="ML170156">
    <property type="protein sequence ID" value="TDL29286.1"/>
    <property type="molecule type" value="Genomic_DNA"/>
</dbReference>
<accession>A0A4R5XG21</accession>
<dbReference type="PROSITE" id="PS50174">
    <property type="entry name" value="G_PATCH"/>
    <property type="match status" value="1"/>
</dbReference>
<protein>
    <recommendedName>
        <fullName evidence="2">G-patch domain-containing protein</fullName>
    </recommendedName>
</protein>
<dbReference type="GO" id="GO:0003676">
    <property type="term" value="F:nucleic acid binding"/>
    <property type="evidence" value="ECO:0007669"/>
    <property type="project" value="InterPro"/>
</dbReference>
<organism evidence="3 4">
    <name type="scientific">Rickenella mellea</name>
    <dbReference type="NCBI Taxonomy" id="50990"/>
    <lineage>
        <taxon>Eukaryota</taxon>
        <taxon>Fungi</taxon>
        <taxon>Dikarya</taxon>
        <taxon>Basidiomycota</taxon>
        <taxon>Agaricomycotina</taxon>
        <taxon>Agaricomycetes</taxon>
        <taxon>Hymenochaetales</taxon>
        <taxon>Rickenellaceae</taxon>
        <taxon>Rickenella</taxon>
    </lineage>
</organism>
<dbReference type="STRING" id="50990.A0A4R5XG21"/>
<proteinExistence type="predicted"/>
<gene>
    <name evidence="3" type="ORF">BD410DRAFT_779649</name>
</gene>
<sequence>MADDDEDDYLSDKFLLQNASASGSKPSTYAERRRQAQKEAAIRNEQNRKKSRRQLEEESREEGLRKSLFEKAQEEAAVIGTQNKAMNMMLKMGFKPGQSLGRSDDDHDDTSIPGPSQNGIYPEGKALGNQDYSKETREDRTAREYRIKHRTEPLPLDVWTGKKGVGLGKRAPSPSALTHAAKVAKVSEENVKETFRERARREFEEKRAEGRLFNAMKTLRTLDEKSGITFNIHTLDPNDPQTFPPDFIEALEQDAIDSSADLDETVTVDPERLRRQMRLDALQPIQSHLEDEGEPVVKKPKLPNRKYSEKTIEDAKTYLQLGSQQKLVVVLAHLRNKYTYCFWCGTQYDDRQDMAANCPGEDEEAHD</sequence>
<dbReference type="Proteomes" id="UP000294933">
    <property type="component" value="Unassembled WGS sequence"/>
</dbReference>
<dbReference type="SMART" id="SM01173">
    <property type="entry name" value="DUF4187"/>
    <property type="match status" value="1"/>
</dbReference>
<dbReference type="PANTHER" id="PTHR21032">
    <property type="entry name" value="G PATCH DOMAIN-CONTAINING PROTEIN 11"/>
    <property type="match status" value="1"/>
</dbReference>
<feature type="region of interest" description="Disordered" evidence="1">
    <location>
        <begin position="92"/>
        <end position="142"/>
    </location>
</feature>
<dbReference type="GO" id="GO:0000776">
    <property type="term" value="C:kinetochore"/>
    <property type="evidence" value="ECO:0007669"/>
    <property type="project" value="TreeGrafter"/>
</dbReference>
<feature type="compositionally biased region" description="Basic and acidic residues" evidence="1">
    <location>
        <begin position="30"/>
        <end position="71"/>
    </location>
</feature>
<feature type="domain" description="G-patch" evidence="2">
    <location>
        <begin position="81"/>
        <end position="132"/>
    </location>
</feature>
<feature type="compositionally biased region" description="Basic and acidic residues" evidence="1">
    <location>
        <begin position="132"/>
        <end position="142"/>
    </location>
</feature>
<dbReference type="AlphaFoldDB" id="A0A4R5XG21"/>
<feature type="region of interest" description="Disordered" evidence="1">
    <location>
        <begin position="1"/>
        <end position="71"/>
    </location>
</feature>
<dbReference type="InterPro" id="IPR025239">
    <property type="entry name" value="DUF4187"/>
</dbReference>
<dbReference type="Pfam" id="PF13821">
    <property type="entry name" value="DUF4187"/>
    <property type="match status" value="1"/>
</dbReference>
<name>A0A4R5XG21_9AGAM</name>